<sequence length="179" mass="19358">MSRSPVVASLPALLAIRSDQDVSPRADHDEPTRSRSSQGHPGGDRGFYHAYPRCPAAAADNTAGSLPCAALPGHRRIRADLQNARPAQQSPVASQSATVMRQSISAEGLAALVAAGAAWDVRATPGPEGHGWQLQVRYSKESRHFPLRSRRELVRVFRSLDALNRYAQSVGIRGFRVES</sequence>
<accession>A0A015K7D3</accession>
<evidence type="ECO:0000256" key="1">
    <source>
        <dbReference type="SAM" id="MobiDB-lite"/>
    </source>
</evidence>
<dbReference type="Proteomes" id="UP000022910">
    <property type="component" value="Unassembled WGS sequence"/>
</dbReference>
<dbReference type="AlphaFoldDB" id="A0A015K7D3"/>
<proteinExistence type="predicted"/>
<dbReference type="EMBL" id="JEMT01010602">
    <property type="protein sequence ID" value="EXX77617.1"/>
    <property type="molecule type" value="Genomic_DNA"/>
</dbReference>
<name>A0A015K7D3_RHIIW</name>
<protein>
    <submittedName>
        <fullName evidence="2">Uncharacterized protein</fullName>
    </submittedName>
</protein>
<evidence type="ECO:0000313" key="3">
    <source>
        <dbReference type="Proteomes" id="UP000022910"/>
    </source>
</evidence>
<feature type="region of interest" description="Disordered" evidence="1">
    <location>
        <begin position="17"/>
        <end position="48"/>
    </location>
</feature>
<dbReference type="HOGENOM" id="CLU_1504239_0_0_1"/>
<keyword evidence="3" id="KW-1185">Reference proteome</keyword>
<gene>
    <name evidence="2" type="ORF">RirG_022280</name>
</gene>
<feature type="compositionally biased region" description="Basic and acidic residues" evidence="1">
    <location>
        <begin position="18"/>
        <end position="33"/>
    </location>
</feature>
<organism evidence="2 3">
    <name type="scientific">Rhizophagus irregularis (strain DAOM 197198w)</name>
    <name type="common">Glomus intraradices</name>
    <dbReference type="NCBI Taxonomy" id="1432141"/>
    <lineage>
        <taxon>Eukaryota</taxon>
        <taxon>Fungi</taxon>
        <taxon>Fungi incertae sedis</taxon>
        <taxon>Mucoromycota</taxon>
        <taxon>Glomeromycotina</taxon>
        <taxon>Glomeromycetes</taxon>
        <taxon>Glomerales</taxon>
        <taxon>Glomeraceae</taxon>
        <taxon>Rhizophagus</taxon>
    </lineage>
</organism>
<comment type="caution">
    <text evidence="2">The sequence shown here is derived from an EMBL/GenBank/DDBJ whole genome shotgun (WGS) entry which is preliminary data.</text>
</comment>
<reference evidence="2 3" key="1">
    <citation type="submission" date="2014-02" db="EMBL/GenBank/DDBJ databases">
        <title>Single nucleus genome sequencing reveals high similarity among nuclei of an endomycorrhizal fungus.</title>
        <authorList>
            <person name="Lin K."/>
            <person name="Geurts R."/>
            <person name="Zhang Z."/>
            <person name="Limpens E."/>
            <person name="Saunders D.G."/>
            <person name="Mu D."/>
            <person name="Pang E."/>
            <person name="Cao H."/>
            <person name="Cha H."/>
            <person name="Lin T."/>
            <person name="Zhou Q."/>
            <person name="Shang Y."/>
            <person name="Li Y."/>
            <person name="Ivanov S."/>
            <person name="Sharma T."/>
            <person name="Velzen R.V."/>
            <person name="Ruijter N.D."/>
            <person name="Aanen D.K."/>
            <person name="Win J."/>
            <person name="Kamoun S."/>
            <person name="Bisseling T."/>
            <person name="Huang S."/>
        </authorList>
    </citation>
    <scope>NUCLEOTIDE SEQUENCE [LARGE SCALE GENOMIC DNA]</scope>
    <source>
        <strain evidence="3">DAOM197198w</strain>
    </source>
</reference>
<evidence type="ECO:0000313" key="2">
    <source>
        <dbReference type="EMBL" id="EXX77617.1"/>
    </source>
</evidence>